<dbReference type="Proteomes" id="UP000018895">
    <property type="component" value="Unassembled WGS sequence"/>
</dbReference>
<name>W4Q9J5_9BACI</name>
<organism evidence="3 4">
    <name type="scientific">Halalkalibacter hemicellulosilyticusJCM 9152</name>
    <dbReference type="NCBI Taxonomy" id="1236971"/>
    <lineage>
        <taxon>Bacteria</taxon>
        <taxon>Bacillati</taxon>
        <taxon>Bacillota</taxon>
        <taxon>Bacilli</taxon>
        <taxon>Bacillales</taxon>
        <taxon>Bacillaceae</taxon>
        <taxon>Halalkalibacter</taxon>
    </lineage>
</organism>
<proteinExistence type="predicted"/>
<keyword evidence="2" id="KW-0949">S-adenosyl-L-methionine</keyword>
<dbReference type="SUPFAM" id="SSF53335">
    <property type="entry name" value="S-adenosyl-L-methionine-dependent methyltransferases"/>
    <property type="match status" value="1"/>
</dbReference>
<dbReference type="RefSeq" id="WP_035339670.1">
    <property type="nucleotide sequence ID" value="NZ_BAUU01000001.1"/>
</dbReference>
<accession>W4Q9J5</accession>
<keyword evidence="4" id="KW-1185">Reference proteome</keyword>
<keyword evidence="1" id="KW-0808">Transferase</keyword>
<dbReference type="EMBL" id="BAUU01000001">
    <property type="protein sequence ID" value="GAE28731.1"/>
    <property type="molecule type" value="Genomic_DNA"/>
</dbReference>
<evidence type="ECO:0000313" key="4">
    <source>
        <dbReference type="Proteomes" id="UP000018895"/>
    </source>
</evidence>
<dbReference type="GO" id="GO:0030418">
    <property type="term" value="P:nicotianamine biosynthetic process"/>
    <property type="evidence" value="ECO:0007669"/>
    <property type="project" value="InterPro"/>
</dbReference>
<dbReference type="OrthoDB" id="1956540at2"/>
<evidence type="ECO:0000256" key="1">
    <source>
        <dbReference type="ARBA" id="ARBA00022679"/>
    </source>
</evidence>
<protein>
    <submittedName>
        <fullName evidence="3">Nicotianamine synthase</fullName>
    </submittedName>
</protein>
<dbReference type="STRING" id="1236971.JCM9152_60"/>
<dbReference type="Gene3D" id="3.40.50.150">
    <property type="entry name" value="Vaccinia Virus protein VP39"/>
    <property type="match status" value="1"/>
</dbReference>
<sequence length="271" mass="31169">MNAIGQIQDDLKPFREKFGEFASLYDRTLLNSSELELLLDTYSSFIIDEDNKKRWEQLEQREWSELDPLVDELREQSARCVAVLEKYRALRLLENGEIDIADYFKNIESCIEKEFGHFQVTADSKVLLVGSGAFPMTPLLIAKKTGAEVVGIDIDEEAIDLGRKVISKLGPDLSIRLENTFVENLDCTKELTHIIFSSTVASKYDILEQLYDLTEEHVVVAMRFGNQLKSIFNYPLQKVNTNKWRMVEQILQPTQVFDIALYQKGNQSFDL</sequence>
<dbReference type="InterPro" id="IPR004298">
    <property type="entry name" value="Nicotian_synth"/>
</dbReference>
<dbReference type="PANTHER" id="PTHR32266">
    <property type="entry name" value="NICOTIANAMINE SYNTHASE 3"/>
    <property type="match status" value="1"/>
</dbReference>
<evidence type="ECO:0000256" key="2">
    <source>
        <dbReference type="ARBA" id="ARBA00022691"/>
    </source>
</evidence>
<dbReference type="InterPro" id="IPR029063">
    <property type="entry name" value="SAM-dependent_MTases_sf"/>
</dbReference>
<evidence type="ECO:0000313" key="3">
    <source>
        <dbReference type="EMBL" id="GAE28731.1"/>
    </source>
</evidence>
<dbReference type="Pfam" id="PF03059">
    <property type="entry name" value="NAS"/>
    <property type="match status" value="1"/>
</dbReference>
<reference evidence="3" key="1">
    <citation type="journal article" date="2014" name="Genome Announc.">
        <title>Draft Genome Sequences of Three Alkaliphilic Bacillus Strains, Bacillus wakoensis JCM 9140T, Bacillus akibai JCM 9157T, and Bacillus hemicellulosilyticus JCM 9152T.</title>
        <authorList>
            <person name="Yuki M."/>
            <person name="Oshima K."/>
            <person name="Suda W."/>
            <person name="Oshida Y."/>
            <person name="Kitamura K."/>
            <person name="Iida T."/>
            <person name="Hattori M."/>
            <person name="Ohkuma M."/>
        </authorList>
    </citation>
    <scope>NUCLEOTIDE SEQUENCE [LARGE SCALE GENOMIC DNA]</scope>
    <source>
        <strain evidence="3">JCM 9152</strain>
    </source>
</reference>
<comment type="caution">
    <text evidence="3">The sequence shown here is derived from an EMBL/GenBank/DDBJ whole genome shotgun (WGS) entry which is preliminary data.</text>
</comment>
<dbReference type="PANTHER" id="PTHR32266:SF12">
    <property type="entry name" value="NICOTIANAMINE SYNTHASE 3"/>
    <property type="match status" value="1"/>
</dbReference>
<dbReference type="GO" id="GO:0030410">
    <property type="term" value="F:nicotianamine synthase activity"/>
    <property type="evidence" value="ECO:0007669"/>
    <property type="project" value="InterPro"/>
</dbReference>
<gene>
    <name evidence="3" type="ORF">JCM9152_60</name>
</gene>
<dbReference type="AlphaFoldDB" id="W4Q9J5"/>